<dbReference type="AlphaFoldDB" id="A0AAE1UDI7"/>
<keyword evidence="3" id="KW-0812">Transmembrane</keyword>
<name>A0AAE1UDI7_9EUCA</name>
<keyword evidence="2" id="KW-0325">Glycoprotein</keyword>
<evidence type="ECO:0000313" key="5">
    <source>
        <dbReference type="EMBL" id="KAK4314704.1"/>
    </source>
</evidence>
<dbReference type="InterPro" id="IPR050975">
    <property type="entry name" value="Sleep_regulator"/>
</dbReference>
<keyword evidence="3" id="KW-0472">Membrane</keyword>
<feature type="signal peptide" evidence="4">
    <location>
        <begin position="1"/>
        <end position="26"/>
    </location>
</feature>
<keyword evidence="1 4" id="KW-0732">Signal</keyword>
<feature type="chain" id="PRO_5042109876" description="Protein sleepless" evidence="4">
    <location>
        <begin position="27"/>
        <end position="158"/>
    </location>
</feature>
<evidence type="ECO:0000313" key="6">
    <source>
        <dbReference type="Proteomes" id="UP001292094"/>
    </source>
</evidence>
<protein>
    <recommendedName>
        <fullName evidence="7">Protein sleepless</fullName>
    </recommendedName>
</protein>
<dbReference type="GO" id="GO:0032222">
    <property type="term" value="P:regulation of synaptic transmission, cholinergic"/>
    <property type="evidence" value="ECO:0007669"/>
    <property type="project" value="InterPro"/>
</dbReference>
<evidence type="ECO:0000256" key="3">
    <source>
        <dbReference type="SAM" id="Phobius"/>
    </source>
</evidence>
<reference evidence="5" key="1">
    <citation type="submission" date="2023-11" db="EMBL/GenBank/DDBJ databases">
        <title>Genome assemblies of two species of porcelain crab, Petrolisthes cinctipes and Petrolisthes manimaculis (Anomura: Porcellanidae).</title>
        <authorList>
            <person name="Angst P."/>
        </authorList>
    </citation>
    <scope>NUCLEOTIDE SEQUENCE</scope>
    <source>
        <strain evidence="5">PB745_02</strain>
        <tissue evidence="5">Gill</tissue>
    </source>
</reference>
<feature type="transmembrane region" description="Helical" evidence="3">
    <location>
        <begin position="137"/>
        <end position="157"/>
    </location>
</feature>
<evidence type="ECO:0000256" key="4">
    <source>
        <dbReference type="SAM" id="SignalP"/>
    </source>
</evidence>
<evidence type="ECO:0000256" key="2">
    <source>
        <dbReference type="ARBA" id="ARBA00023180"/>
    </source>
</evidence>
<organism evidence="5 6">
    <name type="scientific">Petrolisthes manimaculis</name>
    <dbReference type="NCBI Taxonomy" id="1843537"/>
    <lineage>
        <taxon>Eukaryota</taxon>
        <taxon>Metazoa</taxon>
        <taxon>Ecdysozoa</taxon>
        <taxon>Arthropoda</taxon>
        <taxon>Crustacea</taxon>
        <taxon>Multicrustacea</taxon>
        <taxon>Malacostraca</taxon>
        <taxon>Eumalacostraca</taxon>
        <taxon>Eucarida</taxon>
        <taxon>Decapoda</taxon>
        <taxon>Pleocyemata</taxon>
        <taxon>Anomura</taxon>
        <taxon>Galatheoidea</taxon>
        <taxon>Porcellanidae</taxon>
        <taxon>Petrolisthes</taxon>
    </lineage>
</organism>
<gene>
    <name evidence="5" type="ORF">Pmani_014025</name>
</gene>
<evidence type="ECO:0008006" key="7">
    <source>
        <dbReference type="Google" id="ProtNLM"/>
    </source>
</evidence>
<evidence type="ECO:0000256" key="1">
    <source>
        <dbReference type="ARBA" id="ARBA00022729"/>
    </source>
</evidence>
<proteinExistence type="predicted"/>
<dbReference type="Pfam" id="PF17064">
    <property type="entry name" value="QVR"/>
    <property type="match status" value="1"/>
</dbReference>
<accession>A0AAE1UDI7</accession>
<dbReference type="EMBL" id="JAWZYT010001194">
    <property type="protein sequence ID" value="KAK4314704.1"/>
    <property type="molecule type" value="Genomic_DNA"/>
</dbReference>
<dbReference type="GO" id="GO:0030431">
    <property type="term" value="P:sleep"/>
    <property type="evidence" value="ECO:0007669"/>
    <property type="project" value="InterPro"/>
</dbReference>
<keyword evidence="3" id="KW-1133">Transmembrane helix</keyword>
<sequence>MKSGTCGTLLLLLLLSLFLLLPSARSEGVWCYQCGTGVEGQPDCEDFARASSWTQFWRQCAPDSVCVKSKPAWDEDKLERQTVRGCSPGTSLQGARHQEGCWTHPTISHALTCYCHTSLCNSAHDATLTTTHTQARVLLVLLLLLFCVMVDHVVVVVV</sequence>
<dbReference type="InterPro" id="IPR031424">
    <property type="entry name" value="QVR-like"/>
</dbReference>
<comment type="caution">
    <text evidence="5">The sequence shown here is derived from an EMBL/GenBank/DDBJ whole genome shotgun (WGS) entry which is preliminary data.</text>
</comment>
<dbReference type="Proteomes" id="UP001292094">
    <property type="component" value="Unassembled WGS sequence"/>
</dbReference>
<keyword evidence="6" id="KW-1185">Reference proteome</keyword>
<dbReference type="PANTHER" id="PTHR33562">
    <property type="entry name" value="ATILLA, ISOFORM B-RELATED-RELATED"/>
    <property type="match status" value="1"/>
</dbReference>